<organism evidence="2 3">
    <name type="scientific">Amycolatopsis carbonis</name>
    <dbReference type="NCBI Taxonomy" id="715471"/>
    <lineage>
        <taxon>Bacteria</taxon>
        <taxon>Bacillati</taxon>
        <taxon>Actinomycetota</taxon>
        <taxon>Actinomycetes</taxon>
        <taxon>Pseudonocardiales</taxon>
        <taxon>Pseudonocardiaceae</taxon>
        <taxon>Amycolatopsis</taxon>
    </lineage>
</organism>
<sequence>MGLKDITASTAELYTAQRVYSDPVEKDGIVVIPAAMVTGGGGGGQEAPDKEGVGFGLFARPIGAFVIRGSEVRWVPAVDVTAWGLAVGGMVVSLAWILTRATRHRRGRKR</sequence>
<proteinExistence type="predicted"/>
<dbReference type="KEGG" id="acab:QRX50_30580"/>
<feature type="transmembrane region" description="Helical" evidence="1">
    <location>
        <begin position="80"/>
        <end position="99"/>
    </location>
</feature>
<gene>
    <name evidence="2" type="ORF">QRX50_30580</name>
</gene>
<evidence type="ECO:0000313" key="2">
    <source>
        <dbReference type="EMBL" id="WIX75815.1"/>
    </source>
</evidence>
<reference evidence="2 3" key="1">
    <citation type="submission" date="2023-06" db="EMBL/GenBank/DDBJ databases">
        <authorList>
            <person name="Oyuntsetseg B."/>
            <person name="Kim S.B."/>
        </authorList>
    </citation>
    <scope>NUCLEOTIDE SEQUENCE [LARGE SCALE GENOMIC DNA]</scope>
    <source>
        <strain evidence="2 3">2-15</strain>
    </source>
</reference>
<dbReference type="AlphaFoldDB" id="A0A9Y2I8L4"/>
<protein>
    <recommendedName>
        <fullName evidence="4">Sporulation protein</fullName>
    </recommendedName>
</protein>
<evidence type="ECO:0008006" key="4">
    <source>
        <dbReference type="Google" id="ProtNLM"/>
    </source>
</evidence>
<keyword evidence="1" id="KW-0812">Transmembrane</keyword>
<dbReference type="RefSeq" id="WP_285966579.1">
    <property type="nucleotide sequence ID" value="NZ_CP127294.1"/>
</dbReference>
<accession>A0A9Y2I8L4</accession>
<keyword evidence="3" id="KW-1185">Reference proteome</keyword>
<evidence type="ECO:0000313" key="3">
    <source>
        <dbReference type="Proteomes" id="UP001236014"/>
    </source>
</evidence>
<evidence type="ECO:0000256" key="1">
    <source>
        <dbReference type="SAM" id="Phobius"/>
    </source>
</evidence>
<name>A0A9Y2I8L4_9PSEU</name>
<keyword evidence="1" id="KW-0472">Membrane</keyword>
<dbReference type="EMBL" id="CP127294">
    <property type="protein sequence ID" value="WIX75815.1"/>
    <property type="molecule type" value="Genomic_DNA"/>
</dbReference>
<keyword evidence="1" id="KW-1133">Transmembrane helix</keyword>
<dbReference type="Proteomes" id="UP001236014">
    <property type="component" value="Chromosome"/>
</dbReference>